<dbReference type="AlphaFoldDB" id="A0A128E9Y1"/>
<accession>A0A128E9Y1</accession>
<dbReference type="NCBIfam" id="TIGR04423">
    <property type="entry name" value="casT3_TIGR04423"/>
    <property type="match status" value="1"/>
</dbReference>
<reference evidence="1 2" key="1">
    <citation type="submission" date="2016-02" db="EMBL/GenBank/DDBJ databases">
        <authorList>
            <consortium name="Pathogen Informatics"/>
        </authorList>
    </citation>
    <scope>NUCLEOTIDE SEQUENCE [LARGE SCALE GENOMIC DNA]</scope>
    <source>
        <strain evidence="1 2">RC20</strain>
    </source>
</reference>
<name>A0A128E9Y1_9BACT</name>
<evidence type="ECO:0000313" key="1">
    <source>
        <dbReference type="EMBL" id="CZE46833.1"/>
    </source>
</evidence>
<organism evidence="1 2">
    <name type="scientific">Campylobacter geochelonis</name>
    <dbReference type="NCBI Taxonomy" id="1780362"/>
    <lineage>
        <taxon>Bacteria</taxon>
        <taxon>Pseudomonadati</taxon>
        <taxon>Campylobacterota</taxon>
        <taxon>Epsilonproteobacteria</taxon>
        <taxon>Campylobacterales</taxon>
        <taxon>Campylobacteraceae</taxon>
        <taxon>Campylobacter</taxon>
    </lineage>
</organism>
<protein>
    <recommendedName>
        <fullName evidence="3">TIGR04423 family type III CRISPR-associated protein</fullName>
    </recommendedName>
</protein>
<keyword evidence="2" id="KW-1185">Reference proteome</keyword>
<dbReference type="EMBL" id="FIZP01000001">
    <property type="protein sequence ID" value="CZE46833.1"/>
    <property type="molecule type" value="Genomic_DNA"/>
</dbReference>
<evidence type="ECO:0008006" key="3">
    <source>
        <dbReference type="Google" id="ProtNLM"/>
    </source>
</evidence>
<dbReference type="RefSeq" id="WP_075493098.1">
    <property type="nucleotide sequence ID" value="NZ_CP053844.1"/>
</dbReference>
<dbReference type="InterPro" id="IPR030955">
    <property type="entry name" value="CHP04423"/>
</dbReference>
<gene>
    <name evidence="1" type="ORF">ERS672216_00580</name>
</gene>
<dbReference type="Proteomes" id="UP000069632">
    <property type="component" value="Unassembled WGS sequence"/>
</dbReference>
<evidence type="ECO:0000313" key="2">
    <source>
        <dbReference type="Proteomes" id="UP000069632"/>
    </source>
</evidence>
<proteinExistence type="predicted"/>
<sequence>MKFQDQNKIVDYINQNLQGYDGLVQFSHRKTDANKDIFYKKKVEVENENGFICEAYFCNDEKSVSIKMLDGEWFINEIDIANISKDDIVIYETNYNLNVKMVQIWKEEKDEKCLGFGVLKLKNIVFGGFVDKDKGEDDDNSTL</sequence>